<sequence length="50" mass="5622">MVPQSQISIKPLVSKNDIVINADNGLKFTDSFSQSSLDVKFSRQRRNALK</sequence>
<dbReference type="EMBL" id="KY315527">
    <property type="protein sequence ID" value="QFW55186.1"/>
    <property type="molecule type" value="Genomic_DNA"/>
</dbReference>
<proteinExistence type="predicted"/>
<evidence type="ECO:0000313" key="1">
    <source>
        <dbReference type="EMBL" id="QFW55186.1"/>
    </source>
</evidence>
<organism evidence="1">
    <name type="scientific">Human betaherpesvirus 6</name>
    <dbReference type="NCBI Taxonomy" id="10368"/>
    <lineage>
        <taxon>Viruses</taxon>
        <taxon>Duplodnaviria</taxon>
        <taxon>Heunggongvirae</taxon>
        <taxon>Peploviricota</taxon>
        <taxon>Herviviricetes</taxon>
        <taxon>Herpesvirales</taxon>
        <taxon>Orthoherpesviridae</taxon>
        <taxon>Betaherpesvirinae</taxon>
        <taxon>Roseolovirus</taxon>
    </lineage>
</organism>
<accession>A0A5P9U7R3</accession>
<name>A0A5P9U7R3_9BETA</name>
<reference evidence="1" key="1">
    <citation type="journal article" date="2018" name="BMC Genomics">
        <title>Comparative genomic, transcriptomic, and proteomic reannotation of human herpesvirus 6.</title>
        <authorList>
            <person name="Greninger A.L."/>
            <person name="Knudsen G.M."/>
            <person name="Roychoudhury P."/>
            <person name="Hanson D.J."/>
            <person name="Sedlak R.H."/>
            <person name="Xie H."/>
            <person name="Guan J."/>
            <person name="Nguyen T."/>
            <person name="Peddu V."/>
            <person name="Boeckh M."/>
            <person name="Huang M.L."/>
            <person name="Cook L."/>
            <person name="Depledge D.P."/>
            <person name="Zerr D.M."/>
            <person name="Koelle D.M."/>
            <person name="Gantt S."/>
            <person name="Yoshikawa T."/>
            <person name="Caserta M."/>
            <person name="Hill J.A."/>
            <person name="Jerome K.R."/>
        </authorList>
    </citation>
    <scope>NUCLEOTIDE SEQUENCE</scope>
    <source>
        <strain evidence="1">HP8H1</strain>
    </source>
</reference>
<protein>
    <submittedName>
        <fullName evidence="1">Uncharacterized protein</fullName>
    </submittedName>
</protein>